<sequence>MALRFSSTPCIKPAAGARRRVASRVICSASTGSVACTSRRSLLFAGLIAVPAAELLLPSVRPAHAETQSFAEDAVDEYSRLEASGKLTNAKALDNIRAKFNFKRSIDGRVFVKSSKGTFFAVRLDMEVPGAMLFRDTSNGQIFALQTTTLQQIDLSNDQVVILLLSDGEWEREMSPIQFDDENGKTNTLTLSENDFRNVVGLISMAEGAAEGAEEAK</sequence>
<reference evidence="1" key="1">
    <citation type="journal article" date="2020" name="bioRxiv">
        <title>Comparative genomics of Chlamydomonas.</title>
        <authorList>
            <person name="Craig R.J."/>
            <person name="Hasan A.R."/>
            <person name="Ness R.W."/>
            <person name="Keightley P.D."/>
        </authorList>
    </citation>
    <scope>NUCLEOTIDE SEQUENCE</scope>
    <source>
        <strain evidence="1">SAG 7.73</strain>
    </source>
</reference>
<accession>A0A835WE12</accession>
<name>A0A835WE12_CHLIN</name>
<comment type="caution">
    <text evidence="1">The sequence shown here is derived from an EMBL/GenBank/DDBJ whole genome shotgun (WGS) entry which is preliminary data.</text>
</comment>
<proteinExistence type="predicted"/>
<evidence type="ECO:0000313" key="1">
    <source>
        <dbReference type="EMBL" id="KAG2445705.1"/>
    </source>
</evidence>
<dbReference type="Proteomes" id="UP000650467">
    <property type="component" value="Unassembled WGS sequence"/>
</dbReference>
<keyword evidence="2" id="KW-1185">Reference proteome</keyword>
<protein>
    <submittedName>
        <fullName evidence="1">Uncharacterized protein</fullName>
    </submittedName>
</protein>
<evidence type="ECO:0000313" key="2">
    <source>
        <dbReference type="Proteomes" id="UP000650467"/>
    </source>
</evidence>
<dbReference type="EMBL" id="JAEHOC010000001">
    <property type="protein sequence ID" value="KAG2445705.1"/>
    <property type="molecule type" value="Genomic_DNA"/>
</dbReference>
<gene>
    <name evidence="1" type="ORF">HXX76_000312</name>
</gene>
<organism evidence="1 2">
    <name type="scientific">Chlamydomonas incerta</name>
    <dbReference type="NCBI Taxonomy" id="51695"/>
    <lineage>
        <taxon>Eukaryota</taxon>
        <taxon>Viridiplantae</taxon>
        <taxon>Chlorophyta</taxon>
        <taxon>core chlorophytes</taxon>
        <taxon>Chlorophyceae</taxon>
        <taxon>CS clade</taxon>
        <taxon>Chlamydomonadales</taxon>
        <taxon>Chlamydomonadaceae</taxon>
        <taxon>Chlamydomonas</taxon>
    </lineage>
</organism>
<dbReference type="AlphaFoldDB" id="A0A835WE12"/>
<dbReference type="OrthoDB" id="542062at2759"/>